<accession>A0A3B0TWL2</accession>
<name>A0A3B0TWL2_9ZZZZ</name>
<protein>
    <submittedName>
        <fullName evidence="1">Uncharacterized protein</fullName>
    </submittedName>
</protein>
<organism evidence="1">
    <name type="scientific">hydrothermal vent metagenome</name>
    <dbReference type="NCBI Taxonomy" id="652676"/>
    <lineage>
        <taxon>unclassified sequences</taxon>
        <taxon>metagenomes</taxon>
        <taxon>ecological metagenomes</taxon>
    </lineage>
</organism>
<dbReference type="EMBL" id="UOEQ01000283">
    <property type="protein sequence ID" value="VAW20563.1"/>
    <property type="molecule type" value="Genomic_DNA"/>
</dbReference>
<evidence type="ECO:0000313" key="1">
    <source>
        <dbReference type="EMBL" id="VAW20563.1"/>
    </source>
</evidence>
<gene>
    <name evidence="1" type="ORF">MNBD_ALPHA11-466</name>
</gene>
<reference evidence="1" key="1">
    <citation type="submission" date="2018-06" db="EMBL/GenBank/DDBJ databases">
        <authorList>
            <person name="Zhirakovskaya E."/>
        </authorList>
    </citation>
    <scope>NUCLEOTIDE SEQUENCE</scope>
</reference>
<proteinExistence type="predicted"/>
<dbReference type="AlphaFoldDB" id="A0A3B0TWL2"/>
<sequence>MMETNHRLIAEADDFLNMMRCAYHEAWRRRFSDDPEISATAVIVIYEDCQYYRNELARIVCGEFDKGRIPPERLMKVNLELDATWRSLYWAVVVRKKPHFVPKKV</sequence>